<accession>A0ABQ4KD75</accession>
<comment type="caution">
    <text evidence="1">The sequence shown here is derived from an EMBL/GenBank/DDBJ whole genome shotgun (WGS) entry which is preliminary data.</text>
</comment>
<gene>
    <name evidence="1" type="ORF">J8TS2_02440</name>
</gene>
<proteinExistence type="predicted"/>
<organism evidence="1 2">
    <name type="scientific">Lederbergia ruris</name>
    <dbReference type="NCBI Taxonomy" id="217495"/>
    <lineage>
        <taxon>Bacteria</taxon>
        <taxon>Bacillati</taxon>
        <taxon>Bacillota</taxon>
        <taxon>Bacilli</taxon>
        <taxon>Bacillales</taxon>
        <taxon>Bacillaceae</taxon>
        <taxon>Lederbergia</taxon>
    </lineage>
</organism>
<keyword evidence="2" id="KW-1185">Reference proteome</keyword>
<evidence type="ECO:0000313" key="1">
    <source>
        <dbReference type="EMBL" id="GIN55925.1"/>
    </source>
</evidence>
<protein>
    <submittedName>
        <fullName evidence="1">Uncharacterized protein</fullName>
    </submittedName>
</protein>
<dbReference type="EMBL" id="BORB01000001">
    <property type="protein sequence ID" value="GIN55925.1"/>
    <property type="molecule type" value="Genomic_DNA"/>
</dbReference>
<dbReference type="Proteomes" id="UP000679950">
    <property type="component" value="Unassembled WGS sequence"/>
</dbReference>
<name>A0ABQ4KD75_9BACI</name>
<reference evidence="1 2" key="1">
    <citation type="submission" date="2021-03" db="EMBL/GenBank/DDBJ databases">
        <title>Antimicrobial resistance genes in bacteria isolated from Japanese honey, and their potential for conferring macrolide and lincosamide resistance in the American foulbrood pathogen Paenibacillus larvae.</title>
        <authorList>
            <person name="Okamoto M."/>
            <person name="Kumagai M."/>
            <person name="Kanamori H."/>
            <person name="Takamatsu D."/>
        </authorList>
    </citation>
    <scope>NUCLEOTIDE SEQUENCE [LARGE SCALE GENOMIC DNA]</scope>
    <source>
        <strain evidence="1 2">J8TS2</strain>
    </source>
</reference>
<sequence length="73" mass="8245">MIRRLFRKKWGIPYTSNFQSGNNLAIIRPFVPVNILIERHRVVKDEANAVLSPFPLGLKVEAPVARTGASFLI</sequence>
<evidence type="ECO:0000313" key="2">
    <source>
        <dbReference type="Proteomes" id="UP000679950"/>
    </source>
</evidence>